<feature type="compositionally biased region" description="Basic and acidic residues" evidence="1">
    <location>
        <begin position="368"/>
        <end position="380"/>
    </location>
</feature>
<evidence type="ECO:0000313" key="3">
    <source>
        <dbReference type="EMBL" id="KHN39563.1"/>
    </source>
</evidence>
<feature type="region of interest" description="Disordered" evidence="1">
    <location>
        <begin position="622"/>
        <end position="645"/>
    </location>
</feature>
<gene>
    <name evidence="3" type="ORF">glysoja_041087</name>
</gene>
<feature type="compositionally biased region" description="Low complexity" evidence="1">
    <location>
        <begin position="132"/>
        <end position="204"/>
    </location>
</feature>
<dbReference type="PANTHER" id="PTHR33157">
    <property type="entry name" value="AUTONOMOUS TRANSPOSABLE ELEMENT EN-1 MOSAIC PROTEIN-RELATED"/>
    <property type="match status" value="1"/>
</dbReference>
<feature type="compositionally biased region" description="Basic and acidic residues" evidence="1">
    <location>
        <begin position="532"/>
        <end position="543"/>
    </location>
</feature>
<feature type="region of interest" description="Disordered" evidence="1">
    <location>
        <begin position="531"/>
        <end position="566"/>
    </location>
</feature>
<dbReference type="Pfam" id="PF03004">
    <property type="entry name" value="Transposase_24"/>
    <property type="match status" value="1"/>
</dbReference>
<dbReference type="InterPro" id="IPR029480">
    <property type="entry name" value="Transpos_assoc"/>
</dbReference>
<dbReference type="InterPro" id="IPR004252">
    <property type="entry name" value="Probable_transposase_24"/>
</dbReference>
<proteinExistence type="predicted"/>
<dbReference type="SUPFAM" id="SSF58100">
    <property type="entry name" value="Bacterial hemolysins"/>
    <property type="match status" value="1"/>
</dbReference>
<evidence type="ECO:0000259" key="2">
    <source>
        <dbReference type="Pfam" id="PF13963"/>
    </source>
</evidence>
<dbReference type="Proteomes" id="UP000053555">
    <property type="component" value="Unassembled WGS sequence"/>
</dbReference>
<name>A0A0B2S4F6_GLYSO</name>
<dbReference type="Pfam" id="PF13963">
    <property type="entry name" value="Transpos_assoc"/>
    <property type="match status" value="1"/>
</dbReference>
<dbReference type="InterPro" id="IPR039266">
    <property type="entry name" value="EN-1/SPM"/>
</dbReference>
<feature type="region of interest" description="Disordered" evidence="1">
    <location>
        <begin position="437"/>
        <end position="476"/>
    </location>
</feature>
<sequence length="645" mass="73713">MEKPTHRTWMYNRLLPGQKGYTTEFLKGVKDFIDFACQQPKYLNEGVIRCPCKLCKNAKHLTPEEVNVHIIKKGFTPRYWFWTSHGEKLPHINNDVEVHSVSPRCKNTSELSAAVTMLNMSQACFNDRPRTRSQTRPRTQFTQSQPPPQLTQSQPQTRPRTRSRPTQPSPQFQSHTTQSTQSQPRPTQPSPQSQSHTTQSTQSQPRPPPLPQSQSHTTQSQHIPTQVLRMEEYPMANKAPSSSSSHVSEGNNMNKIMILPEGDGFDQHNLVIGTIASIIRTNLEEAKPSWKKLSIGQRDSWFNIFESKFTWPPQYKDMVRRNFEKRGSAKMTQLMQDVRKNLNQKPTWMEDDVWAQLQAHWESSSFKNKSEINKRNRKSMDGASLHTGGSIPHRLHWKRMKEEKGTDPSLAEFYFRTHRRKKDQSWVGPHAESAYDKFEQRKTELSSKSSKFTSGEGGTDSQADSQPSMNHMPSDFDIWADSVGKKKGRIFGLGSIAKTLFTSSSQPTKLSANSEEVDALRNQIQELNESLQRQEQEQQKTRQELTQTKNQGSTSIASSSQPMKLSANPEEIDALRNQINALNESLQRHVQEKLEMKQELTQTKEQVIALMQHFGFVGSLCPSSSPQHNSVNDDDYSDTISDHID</sequence>
<dbReference type="GO" id="GO:0032196">
    <property type="term" value="P:transposition"/>
    <property type="evidence" value="ECO:0007669"/>
    <property type="project" value="InterPro"/>
</dbReference>
<feature type="compositionally biased region" description="Polar residues" evidence="1">
    <location>
        <begin position="446"/>
        <end position="471"/>
    </location>
</feature>
<evidence type="ECO:0000256" key="1">
    <source>
        <dbReference type="SAM" id="MobiDB-lite"/>
    </source>
</evidence>
<organism evidence="3">
    <name type="scientific">Glycine soja</name>
    <name type="common">Wild soybean</name>
    <dbReference type="NCBI Taxonomy" id="3848"/>
    <lineage>
        <taxon>Eukaryota</taxon>
        <taxon>Viridiplantae</taxon>
        <taxon>Streptophyta</taxon>
        <taxon>Embryophyta</taxon>
        <taxon>Tracheophyta</taxon>
        <taxon>Spermatophyta</taxon>
        <taxon>Magnoliopsida</taxon>
        <taxon>eudicotyledons</taxon>
        <taxon>Gunneridae</taxon>
        <taxon>Pentapetalae</taxon>
        <taxon>rosids</taxon>
        <taxon>fabids</taxon>
        <taxon>Fabales</taxon>
        <taxon>Fabaceae</taxon>
        <taxon>Papilionoideae</taxon>
        <taxon>50 kb inversion clade</taxon>
        <taxon>NPAAA clade</taxon>
        <taxon>indigoferoid/millettioid clade</taxon>
        <taxon>Phaseoleae</taxon>
        <taxon>Glycine</taxon>
        <taxon>Glycine subgen. Soja</taxon>
    </lineage>
</organism>
<reference evidence="3" key="1">
    <citation type="submission" date="2014-07" db="EMBL/GenBank/DDBJ databases">
        <title>Identification of a novel salt tolerance gene in wild soybean by whole-genome sequencing.</title>
        <authorList>
            <person name="Lam H.-M."/>
            <person name="Qi X."/>
            <person name="Li M.-W."/>
            <person name="Liu X."/>
            <person name="Xie M."/>
            <person name="Ni M."/>
            <person name="Xu X."/>
        </authorList>
    </citation>
    <scope>NUCLEOTIDE SEQUENCE [LARGE SCALE GENOMIC DNA]</scope>
    <source>
        <tissue evidence="3">Root</tissue>
    </source>
</reference>
<feature type="region of interest" description="Disordered" evidence="1">
    <location>
        <begin position="368"/>
        <end position="403"/>
    </location>
</feature>
<feature type="compositionally biased region" description="Low complexity" evidence="1">
    <location>
        <begin position="212"/>
        <end position="223"/>
    </location>
</feature>
<protein>
    <recommendedName>
        <fullName evidence="2">Transposase-associated domain-containing protein</fullName>
    </recommendedName>
</protein>
<feature type="compositionally biased region" description="Polar residues" evidence="1">
    <location>
        <begin position="550"/>
        <end position="563"/>
    </location>
</feature>
<accession>A0A0B2S4F6</accession>
<dbReference type="EMBL" id="KN646258">
    <property type="protein sequence ID" value="KHN39563.1"/>
    <property type="molecule type" value="Genomic_DNA"/>
</dbReference>
<feature type="domain" description="Transposase-associated" evidence="2">
    <location>
        <begin position="7"/>
        <end position="87"/>
    </location>
</feature>
<feature type="region of interest" description="Disordered" evidence="1">
    <location>
        <begin position="124"/>
        <end position="223"/>
    </location>
</feature>
<dbReference type="AlphaFoldDB" id="A0A0B2S4F6"/>